<dbReference type="AlphaFoldDB" id="A0A7Y0F344"/>
<evidence type="ECO:0000313" key="2">
    <source>
        <dbReference type="EMBL" id="NMN00182.1"/>
    </source>
</evidence>
<feature type="compositionally biased region" description="Low complexity" evidence="1">
    <location>
        <begin position="35"/>
        <end position="53"/>
    </location>
</feature>
<proteinExistence type="predicted"/>
<dbReference type="RefSeq" id="WP_169275341.1">
    <property type="nucleotide sequence ID" value="NZ_JAAIIH010000002.1"/>
</dbReference>
<name>A0A7Y0F344_9BIFI</name>
<reference evidence="2 3" key="1">
    <citation type="submission" date="2020-02" db="EMBL/GenBank/DDBJ databases">
        <title>Characterization of phylogenetic diversity of novel bifidobacterial species isolated in Czech ZOOs.</title>
        <authorList>
            <person name="Lugli G.A."/>
            <person name="Vera N.B."/>
            <person name="Ventura M."/>
        </authorList>
    </citation>
    <scope>NUCLEOTIDE SEQUENCE [LARGE SCALE GENOMIC DNA]</scope>
    <source>
        <strain evidence="2 3">DSM 109958</strain>
    </source>
</reference>
<protein>
    <recommendedName>
        <fullName evidence="4">DUF559 domain-containing protein</fullName>
    </recommendedName>
</protein>
<dbReference type="EMBL" id="JAAIIH010000002">
    <property type="protein sequence ID" value="NMN00182.1"/>
    <property type="molecule type" value="Genomic_DNA"/>
</dbReference>
<evidence type="ECO:0008006" key="4">
    <source>
        <dbReference type="Google" id="ProtNLM"/>
    </source>
</evidence>
<keyword evidence="3" id="KW-1185">Reference proteome</keyword>
<accession>A0A7Y0F344</accession>
<evidence type="ECO:0000313" key="3">
    <source>
        <dbReference type="Proteomes" id="UP000588277"/>
    </source>
</evidence>
<sequence>MYEFTREPAPNHLMRHQAWETQRAAIERCRAIMAPRPRRTTAAATTLTGRAGTEGPAAATRASNMPPDSPVFALGTALNLLGLQVPRSYASPGDRPVIVFDAPRALRRVPGTRPVTWSPLATPHAVIDVDGVRCTSPAATFAHMARFCSLEHLVAIGDAMACRDATMHRAGVDVLRGFVDAAGRFVGRPNAVRALRLVRERVDSPAETRLRLLATRFGLPCPEPDVIIAVEPTKIRIDMGWPRYRIGLDYQGAHHRAQYEDDLYRANAILTHRWTVFQVTAGMIGTKEGAAWLFAQVAQALAHAGADVGPVRDVPMSVWQISNERGGRPTGR</sequence>
<evidence type="ECO:0000256" key="1">
    <source>
        <dbReference type="SAM" id="MobiDB-lite"/>
    </source>
</evidence>
<feature type="region of interest" description="Disordered" evidence="1">
    <location>
        <begin position="35"/>
        <end position="64"/>
    </location>
</feature>
<gene>
    <name evidence="2" type="ORF">G1C96_0759</name>
</gene>
<dbReference type="Proteomes" id="UP000588277">
    <property type="component" value="Unassembled WGS sequence"/>
</dbReference>
<organism evidence="2 3">
    <name type="scientific">Bifidobacterium moraviense</name>
    <dbReference type="NCBI Taxonomy" id="2675323"/>
    <lineage>
        <taxon>Bacteria</taxon>
        <taxon>Bacillati</taxon>
        <taxon>Actinomycetota</taxon>
        <taxon>Actinomycetes</taxon>
        <taxon>Bifidobacteriales</taxon>
        <taxon>Bifidobacteriaceae</taxon>
        <taxon>Bifidobacterium</taxon>
    </lineage>
</organism>
<comment type="caution">
    <text evidence="2">The sequence shown here is derived from an EMBL/GenBank/DDBJ whole genome shotgun (WGS) entry which is preliminary data.</text>
</comment>